<comment type="caution">
    <text evidence="2">The sequence shown here is derived from an EMBL/GenBank/DDBJ whole genome shotgun (WGS) entry which is preliminary data.</text>
</comment>
<sequence>MNSGTEWEQKWDQIVFMGLCNQKTWWNTNHSLGKRRGFNAGPVQPKIELNGSNQSTAARSSNRLTAKPKSWSIQGKQSQDKTNSFQRNDCLNAKIVAFSAILALHLITRSHLFRLKPRQR</sequence>
<protein>
    <submittedName>
        <fullName evidence="2">Uncharacterized protein</fullName>
    </submittedName>
</protein>
<gene>
    <name evidence="2" type="ORF">T12_13770</name>
</gene>
<dbReference type="EMBL" id="JYDQ01000332">
    <property type="protein sequence ID" value="KRY08467.1"/>
    <property type="molecule type" value="Genomic_DNA"/>
</dbReference>
<feature type="compositionally biased region" description="Polar residues" evidence="1">
    <location>
        <begin position="50"/>
        <end position="64"/>
    </location>
</feature>
<evidence type="ECO:0000313" key="3">
    <source>
        <dbReference type="Proteomes" id="UP000054783"/>
    </source>
</evidence>
<reference evidence="2 3" key="1">
    <citation type="submission" date="2015-01" db="EMBL/GenBank/DDBJ databases">
        <title>Evolution of Trichinella species and genotypes.</title>
        <authorList>
            <person name="Korhonen P.K."/>
            <person name="Edoardo P."/>
            <person name="Giuseppe L.R."/>
            <person name="Gasser R.B."/>
        </authorList>
    </citation>
    <scope>NUCLEOTIDE SEQUENCE [LARGE SCALE GENOMIC DNA]</scope>
    <source>
        <strain evidence="2">ISS2496</strain>
    </source>
</reference>
<evidence type="ECO:0000256" key="1">
    <source>
        <dbReference type="SAM" id="MobiDB-lite"/>
    </source>
</evidence>
<evidence type="ECO:0000313" key="2">
    <source>
        <dbReference type="EMBL" id="KRY08467.1"/>
    </source>
</evidence>
<organism evidence="2 3">
    <name type="scientific">Trichinella patagoniensis</name>
    <dbReference type="NCBI Taxonomy" id="990121"/>
    <lineage>
        <taxon>Eukaryota</taxon>
        <taxon>Metazoa</taxon>
        <taxon>Ecdysozoa</taxon>
        <taxon>Nematoda</taxon>
        <taxon>Enoplea</taxon>
        <taxon>Dorylaimia</taxon>
        <taxon>Trichinellida</taxon>
        <taxon>Trichinellidae</taxon>
        <taxon>Trichinella</taxon>
    </lineage>
</organism>
<dbReference type="AlphaFoldDB" id="A0A0V0Z811"/>
<name>A0A0V0Z811_9BILA</name>
<keyword evidence="3" id="KW-1185">Reference proteome</keyword>
<dbReference type="Proteomes" id="UP000054783">
    <property type="component" value="Unassembled WGS sequence"/>
</dbReference>
<accession>A0A0V0Z811</accession>
<proteinExistence type="predicted"/>
<feature type="compositionally biased region" description="Polar residues" evidence="1">
    <location>
        <begin position="71"/>
        <end position="83"/>
    </location>
</feature>
<feature type="region of interest" description="Disordered" evidence="1">
    <location>
        <begin position="48"/>
        <end position="83"/>
    </location>
</feature>